<protein>
    <submittedName>
        <fullName evidence="1">Unnamed protein product</fullName>
    </submittedName>
</protein>
<proteinExistence type="predicted"/>
<keyword evidence="2" id="KW-1185">Reference proteome</keyword>
<reference evidence="1" key="1">
    <citation type="submission" date="2023-04" db="EMBL/GenBank/DDBJ databases">
        <title>Ambrosiozyma monospora NBRC 10751.</title>
        <authorList>
            <person name="Ichikawa N."/>
            <person name="Sato H."/>
            <person name="Tonouchi N."/>
        </authorList>
    </citation>
    <scope>NUCLEOTIDE SEQUENCE</scope>
    <source>
        <strain evidence="1">NBRC 10751</strain>
    </source>
</reference>
<sequence>MLAAPKSSSAAPAFSFGTGAGSTTEKKADAPKPFSFGGAGSATTTTGGFGSSTTATGFGTSASSTTGFGTGAKSSADNKNDPSKKLNFSLGTTTGSAPATETQTPSKPALSTSSSTFSFGGFNATKNDQAGTTTPNNNGSTSGSAFNLDASKVASSAFGENKSNVLEPVLVLMVHLHSINL</sequence>
<accession>A0ACB5U4M0</accession>
<name>A0ACB5U4M0_AMBMO</name>
<comment type="caution">
    <text evidence="1">The sequence shown here is derived from an EMBL/GenBank/DDBJ whole genome shotgun (WGS) entry which is preliminary data.</text>
</comment>
<organism evidence="1 2">
    <name type="scientific">Ambrosiozyma monospora</name>
    <name type="common">Yeast</name>
    <name type="synonym">Endomycopsis monosporus</name>
    <dbReference type="NCBI Taxonomy" id="43982"/>
    <lineage>
        <taxon>Eukaryota</taxon>
        <taxon>Fungi</taxon>
        <taxon>Dikarya</taxon>
        <taxon>Ascomycota</taxon>
        <taxon>Saccharomycotina</taxon>
        <taxon>Pichiomycetes</taxon>
        <taxon>Pichiales</taxon>
        <taxon>Pichiaceae</taxon>
        <taxon>Ambrosiozyma</taxon>
    </lineage>
</organism>
<gene>
    <name evidence="1" type="ORF">Amon02_001120900</name>
</gene>
<evidence type="ECO:0000313" key="2">
    <source>
        <dbReference type="Proteomes" id="UP001165064"/>
    </source>
</evidence>
<evidence type="ECO:0000313" key="1">
    <source>
        <dbReference type="EMBL" id="GMF01265.1"/>
    </source>
</evidence>
<dbReference type="Proteomes" id="UP001165064">
    <property type="component" value="Unassembled WGS sequence"/>
</dbReference>
<dbReference type="EMBL" id="BSXS01011781">
    <property type="protein sequence ID" value="GMF01265.1"/>
    <property type="molecule type" value="Genomic_DNA"/>
</dbReference>